<sequence length="340" mass="38606">MYLHILVHQYLRDHPEVPRFGLEVHERPVVIDVTPLTDLAESQVTELERMGISALSLDSQRVSDAKALGIDLYESIKKGEYAVVITSPERLNSPEFDGILRCESFLKNMALYSVDEAHIAIWWSKSFRLAYGEINRVVARIPPRVPVLLMTATLTNDGEKALLGSMGFQAGQYETIHRPVERPNVRTVFKTLHHGLGGETFPDLAWVATCRKKALLYCKDFELCWRLASYLRRLLPLATRKRNVRVYNGLTDDTILRRRERADTLRENAQTLADFRNDPQTYVVVATVKFGLGVDLRHVEISLNAGLPETAEAIKQQNGRAGRNFRLLALGMTYVEQAYV</sequence>
<name>A0ACB8R0J2_9AGAM</name>
<reference evidence="1" key="2">
    <citation type="journal article" date="2022" name="New Phytol.">
        <title>Evolutionary transition to the ectomycorrhizal habit in the genomes of a hyperdiverse lineage of mushroom-forming fungi.</title>
        <authorList>
            <person name="Looney B."/>
            <person name="Miyauchi S."/>
            <person name="Morin E."/>
            <person name="Drula E."/>
            <person name="Courty P.E."/>
            <person name="Kohler A."/>
            <person name="Kuo A."/>
            <person name="LaButti K."/>
            <person name="Pangilinan J."/>
            <person name="Lipzen A."/>
            <person name="Riley R."/>
            <person name="Andreopoulos W."/>
            <person name="He G."/>
            <person name="Johnson J."/>
            <person name="Nolan M."/>
            <person name="Tritt A."/>
            <person name="Barry K.W."/>
            <person name="Grigoriev I.V."/>
            <person name="Nagy L.G."/>
            <person name="Hibbett D."/>
            <person name="Henrissat B."/>
            <person name="Matheny P.B."/>
            <person name="Labbe J."/>
            <person name="Martin F.M."/>
        </authorList>
    </citation>
    <scope>NUCLEOTIDE SEQUENCE</scope>
    <source>
        <strain evidence="1">FP105234-sp</strain>
    </source>
</reference>
<evidence type="ECO:0000313" key="2">
    <source>
        <dbReference type="Proteomes" id="UP000814033"/>
    </source>
</evidence>
<dbReference type="EMBL" id="MU276854">
    <property type="protein sequence ID" value="KAI0037570.1"/>
    <property type="molecule type" value="Genomic_DNA"/>
</dbReference>
<keyword evidence="2" id="KW-1185">Reference proteome</keyword>
<gene>
    <name evidence="1" type="ORF">FA95DRAFT_1506804</name>
</gene>
<comment type="caution">
    <text evidence="1">The sequence shown here is derived from an EMBL/GenBank/DDBJ whole genome shotgun (WGS) entry which is preliminary data.</text>
</comment>
<reference evidence="1" key="1">
    <citation type="submission" date="2021-02" db="EMBL/GenBank/DDBJ databases">
        <authorList>
            <consortium name="DOE Joint Genome Institute"/>
            <person name="Ahrendt S."/>
            <person name="Looney B.P."/>
            <person name="Miyauchi S."/>
            <person name="Morin E."/>
            <person name="Drula E."/>
            <person name="Courty P.E."/>
            <person name="Chicoki N."/>
            <person name="Fauchery L."/>
            <person name="Kohler A."/>
            <person name="Kuo A."/>
            <person name="Labutti K."/>
            <person name="Pangilinan J."/>
            <person name="Lipzen A."/>
            <person name="Riley R."/>
            <person name="Andreopoulos W."/>
            <person name="He G."/>
            <person name="Johnson J."/>
            <person name="Barry K.W."/>
            <person name="Grigoriev I.V."/>
            <person name="Nagy L."/>
            <person name="Hibbett D."/>
            <person name="Henrissat B."/>
            <person name="Matheny P.B."/>
            <person name="Labbe J."/>
            <person name="Martin F."/>
        </authorList>
    </citation>
    <scope>NUCLEOTIDE SEQUENCE</scope>
    <source>
        <strain evidence="1">FP105234-sp</strain>
    </source>
</reference>
<accession>A0ACB8R0J2</accession>
<dbReference type="Proteomes" id="UP000814033">
    <property type="component" value="Unassembled WGS sequence"/>
</dbReference>
<feature type="non-terminal residue" evidence="1">
    <location>
        <position position="340"/>
    </location>
</feature>
<proteinExistence type="predicted"/>
<evidence type="ECO:0000313" key="1">
    <source>
        <dbReference type="EMBL" id="KAI0037570.1"/>
    </source>
</evidence>
<protein>
    <submittedName>
        <fullName evidence="1">Uncharacterized protein</fullName>
    </submittedName>
</protein>
<organism evidence="1 2">
    <name type="scientific">Auriscalpium vulgare</name>
    <dbReference type="NCBI Taxonomy" id="40419"/>
    <lineage>
        <taxon>Eukaryota</taxon>
        <taxon>Fungi</taxon>
        <taxon>Dikarya</taxon>
        <taxon>Basidiomycota</taxon>
        <taxon>Agaricomycotina</taxon>
        <taxon>Agaricomycetes</taxon>
        <taxon>Russulales</taxon>
        <taxon>Auriscalpiaceae</taxon>
        <taxon>Auriscalpium</taxon>
    </lineage>
</organism>